<dbReference type="OrthoDB" id="9764327at2"/>
<evidence type="ECO:0000256" key="8">
    <source>
        <dbReference type="ARBA" id="ARBA00022777"/>
    </source>
</evidence>
<dbReference type="InterPro" id="IPR013013">
    <property type="entry name" value="PTS_EIIC_1"/>
</dbReference>
<dbReference type="SUPFAM" id="SSF55604">
    <property type="entry name" value="Glucose permease domain IIB"/>
    <property type="match status" value="1"/>
</dbReference>
<evidence type="ECO:0000256" key="6">
    <source>
        <dbReference type="ARBA" id="ARBA00022683"/>
    </source>
</evidence>
<keyword evidence="6" id="KW-0598">Phosphotransferase system</keyword>
<evidence type="ECO:0000256" key="9">
    <source>
        <dbReference type="ARBA" id="ARBA00022989"/>
    </source>
</evidence>
<evidence type="ECO:0000256" key="12">
    <source>
        <dbReference type="SAM" id="Phobius"/>
    </source>
</evidence>
<dbReference type="PROSITE" id="PS51103">
    <property type="entry name" value="PTS_EIIC_TYPE_1"/>
    <property type="match status" value="1"/>
</dbReference>
<feature type="transmembrane region" description="Helical" evidence="12">
    <location>
        <begin position="200"/>
        <end position="221"/>
    </location>
</feature>
<dbReference type="InterPro" id="IPR050429">
    <property type="entry name" value="PTS_Glucose_EIICBA"/>
</dbReference>
<feature type="transmembrane region" description="Helical" evidence="12">
    <location>
        <begin position="12"/>
        <end position="38"/>
    </location>
</feature>
<evidence type="ECO:0000313" key="16">
    <source>
        <dbReference type="Proteomes" id="UP000290567"/>
    </source>
</evidence>
<dbReference type="GO" id="GO:0090563">
    <property type="term" value="F:protein-phosphocysteine-sugar phosphotransferase activity"/>
    <property type="evidence" value="ECO:0007669"/>
    <property type="project" value="TreeGrafter"/>
</dbReference>
<dbReference type="Pfam" id="PF02378">
    <property type="entry name" value="PTS_EIIC"/>
    <property type="match status" value="1"/>
</dbReference>
<dbReference type="RefSeq" id="WP_146623269.1">
    <property type="nucleotide sequence ID" value="NZ_BJCC01000024.1"/>
</dbReference>
<feature type="domain" description="PTS EIIB type-1" evidence="13">
    <location>
        <begin position="444"/>
        <end position="524"/>
    </location>
</feature>
<dbReference type="PROSITE" id="PS51098">
    <property type="entry name" value="PTS_EIIB_TYPE_1"/>
    <property type="match status" value="1"/>
</dbReference>
<dbReference type="GO" id="GO:0009401">
    <property type="term" value="P:phosphoenolpyruvate-dependent sugar phosphotransferase system"/>
    <property type="evidence" value="ECO:0007669"/>
    <property type="project" value="UniProtKB-KW"/>
</dbReference>
<feature type="transmembrane region" description="Helical" evidence="12">
    <location>
        <begin position="132"/>
        <end position="152"/>
    </location>
</feature>
<feature type="transmembrane region" description="Helical" evidence="12">
    <location>
        <begin position="329"/>
        <end position="353"/>
    </location>
</feature>
<dbReference type="PROSITE" id="PS01035">
    <property type="entry name" value="PTS_EIIB_TYPE_1_CYS"/>
    <property type="match status" value="1"/>
</dbReference>
<dbReference type="InterPro" id="IPR003352">
    <property type="entry name" value="PTS_EIIC"/>
</dbReference>
<dbReference type="PANTHER" id="PTHR30009:SF12">
    <property type="entry name" value="PHOSPHOTRANSFERASE IIC COMPONENT GLVC"/>
    <property type="match status" value="1"/>
</dbReference>
<dbReference type="AlphaFoldDB" id="A0A4P5PB04"/>
<feature type="transmembrane region" description="Helical" evidence="12">
    <location>
        <begin position="274"/>
        <end position="294"/>
    </location>
</feature>
<feature type="active site" description="Phosphocysteine intermediate; for EIIB activity" evidence="11">
    <location>
        <position position="466"/>
    </location>
</feature>
<dbReference type="GO" id="GO:0008982">
    <property type="term" value="F:protein-N(PI)-phosphohistidine-sugar phosphotransferase activity"/>
    <property type="evidence" value="ECO:0007669"/>
    <property type="project" value="InterPro"/>
</dbReference>
<evidence type="ECO:0000256" key="2">
    <source>
        <dbReference type="ARBA" id="ARBA00022448"/>
    </source>
</evidence>
<keyword evidence="5" id="KW-0808">Transferase</keyword>
<dbReference type="GO" id="GO:0005886">
    <property type="term" value="C:plasma membrane"/>
    <property type="evidence" value="ECO:0007669"/>
    <property type="project" value="UniProtKB-SubCell"/>
</dbReference>
<organism evidence="15 16">
    <name type="scientific">Enterococcus florum</name>
    <dbReference type="NCBI Taxonomy" id="2480627"/>
    <lineage>
        <taxon>Bacteria</taxon>
        <taxon>Bacillati</taxon>
        <taxon>Bacillota</taxon>
        <taxon>Bacilli</taxon>
        <taxon>Lactobacillales</taxon>
        <taxon>Enterococcaceae</taxon>
        <taxon>Enterococcus</taxon>
    </lineage>
</organism>
<sequence>MMEKFQKFGGAIFTPVLLFTFSGIMVALSIVFTNPTIVGGIANEGTLWTSIWTIFQNGAWTVFTQMEILFAIGLPLGLAKKASGRAALSSFVLYITFSYFVSSFIELFGPFFGVDFAAEPGGQSGLKLIAGIKTLDTGVLGAILVAAVVVWVHNRYFEKKLPDFLGIFQGSSFVCIVGFFVMFALAFATCLIWPKVQNGIVSLQSLMTSSGAFGVWLFTFLERILIPTGLHHFVATPFLYGPAVVEGGITRYWMEHVNEFAQSTRPMIELFPEGGFALTGNGKIFAPLGIAAAFYATAMPEKKKKVLTLLIPITLTAVVAGITEPLEFTFLFVAPILFAVHAFLSATMAVAMYKFGVVGDLGAGMIEQAAKTWIPLAQNHWQTYVLQVIIGLVFVGIYFIVFRTLILKLNLATPGREVDSGDVKFYSKKEYKEKQAQAGGDAFQQQAQGFIDALGGKENIESIANCATRLRVKVLDGEKVDSDAAFRELGAHGVVRKGNSIQIIVGLDVPMVKAQADLLMKGAI</sequence>
<feature type="domain" description="PTS EIIC type-1" evidence="14">
    <location>
        <begin position="1"/>
        <end position="418"/>
    </location>
</feature>
<gene>
    <name evidence="15" type="primary">malP</name>
    <name evidence="15" type="ORF">NRIC_27570</name>
</gene>
<dbReference type="CDD" id="cd00212">
    <property type="entry name" value="PTS_IIB_glc"/>
    <property type="match status" value="1"/>
</dbReference>
<reference evidence="16" key="1">
    <citation type="submission" date="2019-02" db="EMBL/GenBank/DDBJ databases">
        <title>Draft genome sequence of Enterococcus sp. Gos25-1.</title>
        <authorList>
            <person name="Tanaka N."/>
            <person name="Shiwa Y."/>
            <person name="Fujita N."/>
        </authorList>
    </citation>
    <scope>NUCLEOTIDE SEQUENCE [LARGE SCALE GENOMIC DNA]</scope>
    <source>
        <strain evidence="16">Gos25-1</strain>
    </source>
</reference>
<dbReference type="Gene3D" id="3.30.1360.60">
    <property type="entry name" value="Glucose permease domain IIB"/>
    <property type="match status" value="1"/>
</dbReference>
<evidence type="ECO:0000256" key="10">
    <source>
        <dbReference type="ARBA" id="ARBA00023136"/>
    </source>
</evidence>
<dbReference type="PANTHER" id="PTHR30009">
    <property type="entry name" value="CYTOCHROME C-TYPE SYNTHESIS PROTEIN AND PTS TRANSMEMBRANE COMPONENT"/>
    <property type="match status" value="1"/>
</dbReference>
<evidence type="ECO:0000256" key="11">
    <source>
        <dbReference type="PROSITE-ProRule" id="PRU00421"/>
    </source>
</evidence>
<keyword evidence="16" id="KW-1185">Reference proteome</keyword>
<keyword evidence="2" id="KW-0813">Transport</keyword>
<comment type="caution">
    <text evidence="15">The sequence shown here is derived from an EMBL/GenBank/DDBJ whole genome shotgun (WGS) entry which is preliminary data.</text>
</comment>
<dbReference type="InterPro" id="IPR010975">
    <property type="entry name" value="PTS_IIBC_a_glc"/>
</dbReference>
<feature type="transmembrane region" description="Helical" evidence="12">
    <location>
        <begin position="306"/>
        <end position="323"/>
    </location>
</feature>
<dbReference type="NCBIfam" id="TIGR02005">
    <property type="entry name" value="PTS-IIBC-alpha"/>
    <property type="match status" value="1"/>
</dbReference>
<feature type="transmembrane region" description="Helical" evidence="12">
    <location>
        <begin position="173"/>
        <end position="194"/>
    </location>
</feature>
<keyword evidence="9 12" id="KW-1133">Transmembrane helix</keyword>
<keyword evidence="4" id="KW-0762">Sugar transport</keyword>
<evidence type="ECO:0000259" key="13">
    <source>
        <dbReference type="PROSITE" id="PS51098"/>
    </source>
</evidence>
<dbReference type="EMBL" id="BJCC01000024">
    <property type="protein sequence ID" value="GCF94866.1"/>
    <property type="molecule type" value="Genomic_DNA"/>
</dbReference>
<evidence type="ECO:0000256" key="1">
    <source>
        <dbReference type="ARBA" id="ARBA00004651"/>
    </source>
</evidence>
<dbReference type="InterPro" id="IPR018113">
    <property type="entry name" value="PTrfase_EIIB_Cys"/>
</dbReference>
<evidence type="ECO:0000256" key="3">
    <source>
        <dbReference type="ARBA" id="ARBA00022475"/>
    </source>
</evidence>
<proteinExistence type="predicted"/>
<evidence type="ECO:0000256" key="4">
    <source>
        <dbReference type="ARBA" id="ARBA00022597"/>
    </source>
</evidence>
<dbReference type="Pfam" id="PF00367">
    <property type="entry name" value="PTS_EIIB"/>
    <property type="match status" value="1"/>
</dbReference>
<dbReference type="Proteomes" id="UP000290567">
    <property type="component" value="Unassembled WGS sequence"/>
</dbReference>
<protein>
    <submittedName>
        <fullName evidence="15">PTS system maltose-specific EIICB component</fullName>
    </submittedName>
</protein>
<dbReference type="InterPro" id="IPR001996">
    <property type="entry name" value="PTS_IIB_1"/>
</dbReference>
<keyword evidence="3" id="KW-1003">Cell membrane</keyword>
<feature type="transmembrane region" description="Helical" evidence="12">
    <location>
        <begin position="58"/>
        <end position="79"/>
    </location>
</feature>
<dbReference type="NCBIfam" id="TIGR00826">
    <property type="entry name" value="EIIB_glc"/>
    <property type="match status" value="1"/>
</dbReference>
<evidence type="ECO:0000259" key="14">
    <source>
        <dbReference type="PROSITE" id="PS51103"/>
    </source>
</evidence>
<comment type="subcellular location">
    <subcellularLocation>
        <location evidence="1">Cell membrane</location>
        <topology evidence="1">Multi-pass membrane protein</topology>
    </subcellularLocation>
</comment>
<name>A0A4P5PB04_9ENTE</name>
<keyword evidence="8" id="KW-0418">Kinase</keyword>
<feature type="transmembrane region" description="Helical" evidence="12">
    <location>
        <begin position="384"/>
        <end position="406"/>
    </location>
</feature>
<evidence type="ECO:0000256" key="7">
    <source>
        <dbReference type="ARBA" id="ARBA00022692"/>
    </source>
</evidence>
<dbReference type="GO" id="GO:0016301">
    <property type="term" value="F:kinase activity"/>
    <property type="evidence" value="ECO:0007669"/>
    <property type="project" value="UniProtKB-KW"/>
</dbReference>
<evidence type="ECO:0000313" key="15">
    <source>
        <dbReference type="EMBL" id="GCF94866.1"/>
    </source>
</evidence>
<feature type="transmembrane region" description="Helical" evidence="12">
    <location>
        <begin position="91"/>
        <end position="112"/>
    </location>
</feature>
<accession>A0A4P5PB04</accession>
<keyword evidence="7 12" id="KW-0812">Transmembrane</keyword>
<evidence type="ECO:0000256" key="5">
    <source>
        <dbReference type="ARBA" id="ARBA00022679"/>
    </source>
</evidence>
<dbReference type="InterPro" id="IPR036878">
    <property type="entry name" value="Glu_permease_IIB"/>
</dbReference>
<keyword evidence="10 12" id="KW-0472">Membrane</keyword>